<name>A0A843W1K9_COLES</name>
<evidence type="ECO:0000313" key="2">
    <source>
        <dbReference type="Proteomes" id="UP000652761"/>
    </source>
</evidence>
<comment type="caution">
    <text evidence="1">The sequence shown here is derived from an EMBL/GenBank/DDBJ whole genome shotgun (WGS) entry which is preliminary data.</text>
</comment>
<dbReference type="EMBL" id="NMUH01003324">
    <property type="protein sequence ID" value="MQM04993.1"/>
    <property type="molecule type" value="Genomic_DNA"/>
</dbReference>
<organism evidence="1 2">
    <name type="scientific">Colocasia esculenta</name>
    <name type="common">Wild taro</name>
    <name type="synonym">Arum esculentum</name>
    <dbReference type="NCBI Taxonomy" id="4460"/>
    <lineage>
        <taxon>Eukaryota</taxon>
        <taxon>Viridiplantae</taxon>
        <taxon>Streptophyta</taxon>
        <taxon>Embryophyta</taxon>
        <taxon>Tracheophyta</taxon>
        <taxon>Spermatophyta</taxon>
        <taxon>Magnoliopsida</taxon>
        <taxon>Liliopsida</taxon>
        <taxon>Araceae</taxon>
        <taxon>Aroideae</taxon>
        <taxon>Colocasieae</taxon>
        <taxon>Colocasia</taxon>
    </lineage>
</organism>
<dbReference type="AlphaFoldDB" id="A0A843W1K9"/>
<protein>
    <submittedName>
        <fullName evidence="1">Uncharacterized protein</fullName>
    </submittedName>
</protein>
<proteinExistence type="predicted"/>
<keyword evidence="2" id="KW-1185">Reference proteome</keyword>
<dbReference type="Proteomes" id="UP000652761">
    <property type="component" value="Unassembled WGS sequence"/>
</dbReference>
<evidence type="ECO:0000313" key="1">
    <source>
        <dbReference type="EMBL" id="MQM04993.1"/>
    </source>
</evidence>
<gene>
    <name evidence="1" type="ORF">Taro_037799</name>
</gene>
<reference evidence="1" key="1">
    <citation type="submission" date="2017-07" db="EMBL/GenBank/DDBJ databases">
        <title>Taro Niue Genome Assembly and Annotation.</title>
        <authorList>
            <person name="Atibalentja N."/>
            <person name="Keating K."/>
            <person name="Fields C.J."/>
        </authorList>
    </citation>
    <scope>NUCLEOTIDE SEQUENCE</scope>
    <source>
        <strain evidence="1">Niue_2</strain>
        <tissue evidence="1">Leaf</tissue>
    </source>
</reference>
<accession>A0A843W1K9</accession>
<sequence length="193" mass="21984">METIEDLSTDELLAVDRNLFRETRKPSLCVAVDRPIACCRQEHTELKFQFWKPAPVDSMLLPVDSMDMNAQEKLVATLKMLRQDIELYAQAQQETHVQIKEEVLNLTAGAFFAGSPCASLDDLSTDELLAVDRNLFPETRKPSLCVAVNRPIACYRQEHTELKFQFWIPAPVGSKLLPVDRYFLQISINSIKT</sequence>